<gene>
    <name evidence="1" type="ORF">QFC21_004712</name>
</gene>
<dbReference type="EMBL" id="JASBWT010000016">
    <property type="protein sequence ID" value="KAJ9097675.1"/>
    <property type="molecule type" value="Genomic_DNA"/>
</dbReference>
<proteinExistence type="predicted"/>
<comment type="caution">
    <text evidence="1">The sequence shown here is derived from an EMBL/GenBank/DDBJ whole genome shotgun (WGS) entry which is preliminary data.</text>
</comment>
<dbReference type="Proteomes" id="UP001227268">
    <property type="component" value="Unassembled WGS sequence"/>
</dbReference>
<evidence type="ECO:0000313" key="1">
    <source>
        <dbReference type="EMBL" id="KAJ9097675.1"/>
    </source>
</evidence>
<sequence length="348" mass="39377">MPPKQKYVDEGSRSEEEQQEKTWEDKSGEEQTSAKEVLPVLWKTVTLDKLTPSGWDKTLCRAKGRKQAKGALEENSMAEDRRYALDWYDVKGKKKKGEVKAPSGSTYTKFLIYNGQATLIRRIYLHVIFPNLIALIEPSLASLPTYPPTQIPGKGVDMHLYHPIKPAVVFEEGGVVNTPLWEEDKKEFRKAGWLTEDRIADRDATSIVELLKCLTDNAKFAPLASPRGPKHDENGEFVMPTEQEMHAVLAEASEFYFLLDTTWKVRMDKLIKKAINVLFTSSARPRSLTQLPKLAETNTKIKRTTLEFIPPDDVEQDQLEETLEACSTTCGADGPEFVASKKVKVYRV</sequence>
<reference evidence="1" key="1">
    <citation type="submission" date="2023-04" db="EMBL/GenBank/DDBJ databases">
        <title>Draft Genome sequencing of Naganishia species isolated from polar environments using Oxford Nanopore Technology.</title>
        <authorList>
            <person name="Leo P."/>
            <person name="Venkateswaran K."/>
        </authorList>
    </citation>
    <scope>NUCLEOTIDE SEQUENCE</scope>
    <source>
        <strain evidence="1">MNA-CCFEE 5423</strain>
    </source>
</reference>
<protein>
    <submittedName>
        <fullName evidence="1">Uncharacterized protein</fullName>
    </submittedName>
</protein>
<name>A0ACC2VE47_9TREE</name>
<accession>A0ACC2VE47</accession>
<evidence type="ECO:0000313" key="2">
    <source>
        <dbReference type="Proteomes" id="UP001227268"/>
    </source>
</evidence>
<organism evidence="1 2">
    <name type="scientific">Naganishia friedmannii</name>
    <dbReference type="NCBI Taxonomy" id="89922"/>
    <lineage>
        <taxon>Eukaryota</taxon>
        <taxon>Fungi</taxon>
        <taxon>Dikarya</taxon>
        <taxon>Basidiomycota</taxon>
        <taxon>Agaricomycotina</taxon>
        <taxon>Tremellomycetes</taxon>
        <taxon>Filobasidiales</taxon>
        <taxon>Filobasidiaceae</taxon>
        <taxon>Naganishia</taxon>
    </lineage>
</organism>
<keyword evidence="2" id="KW-1185">Reference proteome</keyword>